<sequence length="130" mass="15363">MFKCFYCERGFWYICLKCLCSKNFTVILDMFIEKTIKELILLNGKCNVEYLMLISSLIKVLEPYILHKNFLFRYVPKQKMSKSLLKEALQGLTLIFKDKNIVLFEHNLYSITELYNTCDLIYTLNGGICN</sequence>
<evidence type="ECO:0000313" key="1">
    <source>
        <dbReference type="EMBL" id="BCB67495.1"/>
    </source>
</evidence>
<proteinExistence type="predicted"/>
<reference evidence="1" key="1">
    <citation type="journal article" date="2021" name="Microbiol. Resour. Announc.">
        <title>Genome Sequence of Lymphocystis Disease Virus 2 LCDV-JP_Oita_2018, Isolated from a Diseased Japanese Flounder (Paralichthys olivaceus) in Japan.</title>
        <authorList>
            <person name="Kawato S."/>
            <person name="Nozaki R."/>
            <person name="Hirono I."/>
            <person name="Kondo H."/>
        </authorList>
    </citation>
    <scope>NUCLEOTIDE SEQUENCE</scope>
    <source>
        <strain evidence="1">LCDV-JP_Oita_2018</strain>
    </source>
</reference>
<accession>A0A6F8X176</accession>
<dbReference type="Proteomes" id="UP000501113">
    <property type="component" value="Segment"/>
</dbReference>
<dbReference type="EMBL" id="LC534415">
    <property type="protein sequence ID" value="BCB67495.1"/>
    <property type="molecule type" value="Genomic_DNA"/>
</dbReference>
<name>A0A6F8X176_9VIRU</name>
<organism evidence="1">
    <name type="scientific">Lymphocystis disease virus 2</name>
    <dbReference type="NCBI Taxonomy" id="159183"/>
    <lineage>
        <taxon>Viruses</taxon>
        <taxon>Varidnaviria</taxon>
        <taxon>Bamfordvirae</taxon>
        <taxon>Nucleocytoviricota</taxon>
        <taxon>Megaviricetes</taxon>
        <taxon>Pimascovirales</taxon>
        <taxon>Pimascovirales incertae sedis</taxon>
        <taxon>Iridoviridae</taxon>
        <taxon>Alphairidovirinae</taxon>
        <taxon>Lymphocystivirus</taxon>
        <taxon>Lymphocystivirus paralichthys1</taxon>
    </lineage>
</organism>
<protein>
    <submittedName>
        <fullName evidence="1">Uncharacterized protein</fullName>
    </submittedName>
</protein>